<keyword evidence="3" id="KW-1185">Reference proteome</keyword>
<dbReference type="RefSeq" id="WP_203753850.1">
    <property type="nucleotide sequence ID" value="NZ_BONK01000007.1"/>
</dbReference>
<dbReference type="GO" id="GO:0005737">
    <property type="term" value="C:cytoplasm"/>
    <property type="evidence" value="ECO:0007669"/>
    <property type="project" value="TreeGrafter"/>
</dbReference>
<dbReference type="AlphaFoldDB" id="A0A919U063"/>
<evidence type="ECO:0000313" key="2">
    <source>
        <dbReference type="EMBL" id="GIG21593.1"/>
    </source>
</evidence>
<name>A0A919U063_9CELL</name>
<reference evidence="2" key="1">
    <citation type="submission" date="2021-01" db="EMBL/GenBank/DDBJ databases">
        <title>Whole genome shotgun sequence of Cellulomonas chitinilytica NBRC 110799.</title>
        <authorList>
            <person name="Komaki H."/>
            <person name="Tamura T."/>
        </authorList>
    </citation>
    <scope>NUCLEOTIDE SEQUENCE</scope>
    <source>
        <strain evidence="2">NBRC 110799</strain>
    </source>
</reference>
<dbReference type="SUPFAM" id="SSF55729">
    <property type="entry name" value="Acyl-CoA N-acyltransferases (Nat)"/>
    <property type="match status" value="1"/>
</dbReference>
<evidence type="ECO:0000313" key="3">
    <source>
        <dbReference type="Proteomes" id="UP000632740"/>
    </source>
</evidence>
<comment type="caution">
    <text evidence="2">The sequence shown here is derived from an EMBL/GenBank/DDBJ whole genome shotgun (WGS) entry which is preliminary data.</text>
</comment>
<dbReference type="Pfam" id="PF13302">
    <property type="entry name" value="Acetyltransf_3"/>
    <property type="match status" value="1"/>
</dbReference>
<accession>A0A919U063</accession>
<feature type="domain" description="N-acetyltransferase" evidence="1">
    <location>
        <begin position="14"/>
        <end position="176"/>
    </location>
</feature>
<dbReference type="InterPro" id="IPR016181">
    <property type="entry name" value="Acyl_CoA_acyltransferase"/>
</dbReference>
<dbReference type="EMBL" id="BONK01000007">
    <property type="protein sequence ID" value="GIG21593.1"/>
    <property type="molecule type" value="Genomic_DNA"/>
</dbReference>
<dbReference type="PANTHER" id="PTHR43441:SF10">
    <property type="entry name" value="ACETYLTRANSFERASE"/>
    <property type="match status" value="1"/>
</dbReference>
<evidence type="ECO:0000259" key="1">
    <source>
        <dbReference type="PROSITE" id="PS51186"/>
    </source>
</evidence>
<dbReference type="PANTHER" id="PTHR43441">
    <property type="entry name" value="RIBOSOMAL-PROTEIN-SERINE ACETYLTRANSFERASE"/>
    <property type="match status" value="1"/>
</dbReference>
<dbReference type="PROSITE" id="PS51186">
    <property type="entry name" value="GNAT"/>
    <property type="match status" value="1"/>
</dbReference>
<dbReference type="Proteomes" id="UP000632740">
    <property type="component" value="Unassembled WGS sequence"/>
</dbReference>
<protein>
    <submittedName>
        <fullName evidence="2">N-acetyltransferase</fullName>
    </submittedName>
</protein>
<proteinExistence type="predicted"/>
<dbReference type="InterPro" id="IPR000182">
    <property type="entry name" value="GNAT_dom"/>
</dbReference>
<organism evidence="2 3">
    <name type="scientific">Cellulomonas chitinilytica</name>
    <dbReference type="NCBI Taxonomy" id="398759"/>
    <lineage>
        <taxon>Bacteria</taxon>
        <taxon>Bacillati</taxon>
        <taxon>Actinomycetota</taxon>
        <taxon>Actinomycetes</taxon>
        <taxon>Micrococcales</taxon>
        <taxon>Cellulomonadaceae</taxon>
        <taxon>Cellulomonas</taxon>
    </lineage>
</organism>
<dbReference type="GO" id="GO:0008999">
    <property type="term" value="F:protein-N-terminal-alanine acetyltransferase activity"/>
    <property type="evidence" value="ECO:0007669"/>
    <property type="project" value="TreeGrafter"/>
</dbReference>
<gene>
    <name evidence="2" type="ORF">Cch01nite_23170</name>
</gene>
<dbReference type="CDD" id="cd04301">
    <property type="entry name" value="NAT_SF"/>
    <property type="match status" value="1"/>
</dbReference>
<dbReference type="Gene3D" id="3.40.630.30">
    <property type="match status" value="1"/>
</dbReference>
<dbReference type="GO" id="GO:1990189">
    <property type="term" value="F:protein N-terminal-serine acetyltransferase activity"/>
    <property type="evidence" value="ECO:0007669"/>
    <property type="project" value="TreeGrafter"/>
</dbReference>
<dbReference type="InterPro" id="IPR051908">
    <property type="entry name" value="Ribosomal_N-acetyltransferase"/>
</dbReference>
<sequence length="180" mass="19588">MLTLPTVAPTCGDVRLRGFGTRDIAMVRSLSTDPYTPLTSTLVADATPEQAQEWIDRQHDRLVTGTGYSFCIAGLDDDRALGQVGLWLAGIEDGRATAGYGVAPAERGRGVAARALSALTTFAWTVPALHRVELYIEPWNVASIRTAETAGYQREGLLRSRQVIGDRRVDMLLYAALRPD</sequence>